<comment type="caution">
    <text evidence="4">The sequence shown here is derived from an EMBL/GenBank/DDBJ whole genome shotgun (WGS) entry which is preliminary data.</text>
</comment>
<evidence type="ECO:0000256" key="1">
    <source>
        <dbReference type="ARBA" id="ARBA00004328"/>
    </source>
</evidence>
<evidence type="ECO:0000259" key="3">
    <source>
        <dbReference type="Pfam" id="PF05065"/>
    </source>
</evidence>
<dbReference type="Proteomes" id="UP000276982">
    <property type="component" value="Unassembled WGS sequence"/>
</dbReference>
<dbReference type="SUPFAM" id="SSF56563">
    <property type="entry name" value="Major capsid protein gp5"/>
    <property type="match status" value="1"/>
</dbReference>
<keyword evidence="5" id="KW-1185">Reference proteome</keyword>
<organism evidence="4 5">
    <name type="scientific">Lachnoanaerobaculum orale</name>
    <dbReference type="NCBI Taxonomy" id="979627"/>
    <lineage>
        <taxon>Bacteria</taxon>
        <taxon>Bacillati</taxon>
        <taxon>Bacillota</taxon>
        <taxon>Clostridia</taxon>
        <taxon>Lachnospirales</taxon>
        <taxon>Lachnospiraceae</taxon>
        <taxon>Lachnoanaerobaculum</taxon>
    </lineage>
</organism>
<dbReference type="NCBIfam" id="TIGR01554">
    <property type="entry name" value="major_cap_HK97"/>
    <property type="match status" value="1"/>
</dbReference>
<dbReference type="Gene3D" id="3.30.2400.10">
    <property type="entry name" value="Major capsid protein gp5"/>
    <property type="match status" value="1"/>
</dbReference>
<feature type="coiled-coil region" evidence="2">
    <location>
        <begin position="3"/>
        <end position="49"/>
    </location>
</feature>
<evidence type="ECO:0000256" key="2">
    <source>
        <dbReference type="SAM" id="Coils"/>
    </source>
</evidence>
<protein>
    <submittedName>
        <fullName evidence="4">Phage major capsid protein</fullName>
    </submittedName>
</protein>
<feature type="domain" description="Phage capsid-like C-terminal" evidence="3">
    <location>
        <begin position="103"/>
        <end position="372"/>
    </location>
</feature>
<dbReference type="EMBL" id="RRCM01000001">
    <property type="protein sequence ID" value="RRJ15500.1"/>
    <property type="molecule type" value="Genomic_DNA"/>
</dbReference>
<dbReference type="RefSeq" id="WP_124950266.1">
    <property type="nucleotide sequence ID" value="NZ_RRCM01000001.1"/>
</dbReference>
<reference evidence="4 5" key="1">
    <citation type="submission" date="2018-11" db="EMBL/GenBank/DDBJ databases">
        <title>Genome sequencing of Lachnoanaerobaculum orale DSM 24553T.</title>
        <authorList>
            <person name="Kook J.-K."/>
            <person name="Park S.-N."/>
            <person name="Lim Y.K."/>
        </authorList>
    </citation>
    <scope>NUCLEOTIDE SEQUENCE [LARGE SCALE GENOMIC DNA]</scope>
    <source>
        <strain evidence="4 5">DSM 24553</strain>
    </source>
</reference>
<evidence type="ECO:0000313" key="5">
    <source>
        <dbReference type="Proteomes" id="UP000276982"/>
    </source>
</evidence>
<proteinExistence type="predicted"/>
<dbReference type="AlphaFoldDB" id="A0A3P3Q5C5"/>
<name>A0A3P3Q5C5_9FIRM</name>
<keyword evidence="2" id="KW-0175">Coiled coil</keyword>
<evidence type="ECO:0000313" key="4">
    <source>
        <dbReference type="EMBL" id="RRJ15500.1"/>
    </source>
</evidence>
<dbReference type="InterPro" id="IPR024455">
    <property type="entry name" value="Phage_capsid"/>
</dbReference>
<sequence length="378" mass="41006">MNLQELLNQINAKKLEVKNLAEQGKIEEAKAAKEELVALQDKYNILKDIIEGEQSGMTNGVVNATGVKQVTSGTGTDPIHDFAEAARHGFYTNTMTEGTKADGGYTVPEDIQTKINQYKKATFSLESLVDVETVKTSSGRRTFQKKAQAEGFKAVAEAGKIQGNNTPQFEILEYAVKKYAGYMPVTSELLADSDANITAVLTKWLAEEDIATKNAQILTAIATKAETDLKNIDGIKKAVNVTLGAAYAGGVAIVTNDDGLNYLDTLVDKNGRYLLSPDVQNPMQMVLAVGARKIPVKVVPNAILTTKTNKIPFIIGDLKEAVKIFDREKLSIMTSNTAAVGQLNAFEMDLTLFRGIERFDCKVKDSDAFVNGTITVTP</sequence>
<dbReference type="Pfam" id="PF05065">
    <property type="entry name" value="Phage_capsid"/>
    <property type="match status" value="1"/>
</dbReference>
<accession>A0A3P3Q5C5</accession>
<dbReference type="InterPro" id="IPR054612">
    <property type="entry name" value="Phage_capsid-like_C"/>
</dbReference>
<dbReference type="Gene3D" id="3.30.2320.10">
    <property type="entry name" value="hypothetical protein PF0899 domain"/>
    <property type="match status" value="1"/>
</dbReference>
<comment type="subcellular location">
    <subcellularLocation>
        <location evidence="1">Virion</location>
    </subcellularLocation>
</comment>
<gene>
    <name evidence="4" type="ORF">EHW90_00170</name>
</gene>